<accession>A0A1L9B3I5</accession>
<dbReference type="Gene3D" id="3.40.50.300">
    <property type="entry name" value="P-loop containing nucleotide triphosphate hydrolases"/>
    <property type="match status" value="1"/>
</dbReference>
<evidence type="ECO:0000256" key="2">
    <source>
        <dbReference type="ARBA" id="ARBA00022803"/>
    </source>
</evidence>
<evidence type="ECO:0000256" key="1">
    <source>
        <dbReference type="ARBA" id="ARBA00022737"/>
    </source>
</evidence>
<sequence>MTALPTLRLSYLRTWPGLTSVSRGLGQLVLGKVLWLPTALGREELEELVDTLVLLLGLPVAITADPSRWQPSEGKGAIVLIPSAVVEPPAPIRESVVLCTRERVPGSWSLNLPREVLLIRDAVIECIGRQLSASGLARVASWVVSVADTPATAIRFVDGVQAHLLKNPKADDASLYCAGLAAVLDWMLMGVDARVTQWLLALAFGGTGPERRISTDAALLGKQEALRLAFEQGLMYQVPQHEGSPLDLRRPLDAIGHLKSAPGRPTQAQLVEHLGPRLPSMARQMLERLVQPTARGLGLPGPAAVRLIGRDEIVKRLTGLLEPSDRIQTCVLYGVAGCGKTAVAATVAQMMEHRLEPVWINFAGGPLAGWLRVAVALGLDTQNPLAERRDKSGVPRWIRDTQARLAEGTYLLVVDDVDEVEEELLQEWLPSGQGRCAVLVLSRSSQRALQRAHDAIAIHVPLLSLEDARRFVELRTQRLATEIAQGRADALIDRVGRHPGALMLLSNALGQRGIQNTLDALSSSIHEVDVIPRVLQEVVESLGHDEQAVLNAVWVCSPGGARVELVEEVSGVDGAASMVEWLIDRGLIVQRGRTIRLEVLVRLFLDRFQTRETAADLFIKHAPLVSALMDEFFQRRDFMAQGDVYQDLLLASERMMNLVRQGRTDAVEPCVQAGNMLRRFPLGGRENNLRQAIAAYQSALEVWTRESSPDDWAMVHNNLGVAFLELPTGNREENLRQAIAAYQSALEVWTREFSPEDWAMVHNNLGIALSRLPTGSREENLRQAIAAYQSALEVRTRESFPKEWAMVHNNLGTALSDLPTGNREENLRQAIAAYQSALEVWTRESSPEDWATAHNNLGNALGQLPTGNREENLRQAIASYQSALEVWTRESFPESWAIVHNNLGNALSELPTGNREENLRQAIASYRSALEVWTRESFPQSWARAHNNLGAALSQLPTGNREDNLRQAIASFQSALEVWTRESFPEDWARAYNNLGVALRQLPAGNREVNLRQAIVSFQSALEVWTRESFPEEWAKVQNNLEKALHQLSVISSGEAGTS</sequence>
<protein>
    <recommendedName>
        <fullName evidence="3">NB-ARC domain-containing protein</fullName>
    </recommendedName>
</protein>
<dbReference type="SUPFAM" id="SSF52540">
    <property type="entry name" value="P-loop containing nucleoside triphosphate hydrolases"/>
    <property type="match status" value="1"/>
</dbReference>
<dbReference type="SUPFAM" id="SSF48452">
    <property type="entry name" value="TPR-like"/>
    <property type="match status" value="2"/>
</dbReference>
<gene>
    <name evidence="4" type="ORF">BON30_29990</name>
</gene>
<dbReference type="InterPro" id="IPR002182">
    <property type="entry name" value="NB-ARC"/>
</dbReference>
<dbReference type="STRING" id="83449.BON30_29990"/>
<evidence type="ECO:0000313" key="5">
    <source>
        <dbReference type="Proteomes" id="UP000182229"/>
    </source>
</evidence>
<dbReference type="InterPro" id="IPR011990">
    <property type="entry name" value="TPR-like_helical_dom_sf"/>
</dbReference>
<dbReference type="RefSeq" id="WP_071901899.1">
    <property type="nucleotide sequence ID" value="NZ_MPIN01000009.1"/>
</dbReference>
<keyword evidence="5" id="KW-1185">Reference proteome</keyword>
<name>A0A1L9B3I5_9BACT</name>
<dbReference type="Proteomes" id="UP000182229">
    <property type="component" value="Unassembled WGS sequence"/>
</dbReference>
<organism evidence="4 5">
    <name type="scientific">Cystobacter ferrugineus</name>
    <dbReference type="NCBI Taxonomy" id="83449"/>
    <lineage>
        <taxon>Bacteria</taxon>
        <taxon>Pseudomonadati</taxon>
        <taxon>Myxococcota</taxon>
        <taxon>Myxococcia</taxon>
        <taxon>Myxococcales</taxon>
        <taxon>Cystobacterineae</taxon>
        <taxon>Archangiaceae</taxon>
        <taxon>Cystobacter</taxon>
    </lineage>
</organism>
<dbReference type="GO" id="GO:0043531">
    <property type="term" value="F:ADP binding"/>
    <property type="evidence" value="ECO:0007669"/>
    <property type="project" value="InterPro"/>
</dbReference>
<reference evidence="5" key="1">
    <citation type="submission" date="2016-11" db="EMBL/GenBank/DDBJ databases">
        <authorList>
            <person name="Shukria A."/>
            <person name="Stevens D.C."/>
        </authorList>
    </citation>
    <scope>NUCLEOTIDE SEQUENCE [LARGE SCALE GENOMIC DNA]</scope>
    <source>
        <strain evidence="5">Cbfe23</strain>
    </source>
</reference>
<dbReference type="OrthoDB" id="9149083at2"/>
<keyword evidence="1" id="KW-0677">Repeat</keyword>
<keyword evidence="2" id="KW-0802">TPR repeat</keyword>
<dbReference type="EMBL" id="MPIN01000009">
    <property type="protein sequence ID" value="OJH36743.1"/>
    <property type="molecule type" value="Genomic_DNA"/>
</dbReference>
<dbReference type="InterPro" id="IPR027417">
    <property type="entry name" value="P-loop_NTPase"/>
</dbReference>
<evidence type="ECO:0000313" key="4">
    <source>
        <dbReference type="EMBL" id="OJH36743.1"/>
    </source>
</evidence>
<dbReference type="PANTHER" id="PTHR45641">
    <property type="entry name" value="TETRATRICOPEPTIDE REPEAT PROTEIN (AFU_ORTHOLOGUE AFUA_6G03870)"/>
    <property type="match status" value="1"/>
</dbReference>
<dbReference type="SMART" id="SM00028">
    <property type="entry name" value="TPR"/>
    <property type="match status" value="7"/>
</dbReference>
<dbReference type="InterPro" id="IPR019734">
    <property type="entry name" value="TPR_rpt"/>
</dbReference>
<proteinExistence type="predicted"/>
<feature type="domain" description="NB-ARC" evidence="3">
    <location>
        <begin position="312"/>
        <end position="473"/>
    </location>
</feature>
<comment type="caution">
    <text evidence="4">The sequence shown here is derived from an EMBL/GenBank/DDBJ whole genome shotgun (WGS) entry which is preliminary data.</text>
</comment>
<dbReference type="AlphaFoldDB" id="A0A1L9B3I5"/>
<dbReference type="Gene3D" id="1.25.40.10">
    <property type="entry name" value="Tetratricopeptide repeat domain"/>
    <property type="match status" value="3"/>
</dbReference>
<reference evidence="4 5" key="2">
    <citation type="submission" date="2016-12" db="EMBL/GenBank/DDBJ databases">
        <title>Draft Genome Sequence of Cystobacter ferrugineus Strain Cbfe23.</title>
        <authorList>
            <person name="Akbar S."/>
            <person name="Dowd S.E."/>
            <person name="Stevens D.C."/>
        </authorList>
    </citation>
    <scope>NUCLEOTIDE SEQUENCE [LARGE SCALE GENOMIC DNA]</scope>
    <source>
        <strain evidence="4 5">Cbfe23</strain>
    </source>
</reference>
<evidence type="ECO:0000259" key="3">
    <source>
        <dbReference type="Pfam" id="PF00931"/>
    </source>
</evidence>
<dbReference type="Pfam" id="PF00931">
    <property type="entry name" value="NB-ARC"/>
    <property type="match status" value="1"/>
</dbReference>